<evidence type="ECO:0000256" key="8">
    <source>
        <dbReference type="SAM" id="Coils"/>
    </source>
</evidence>
<evidence type="ECO:0000256" key="5">
    <source>
        <dbReference type="ARBA" id="ARBA00022490"/>
    </source>
</evidence>
<comment type="function">
    <text evidence="7">Plays a role in the regulation of phosphate uptake.</text>
</comment>
<dbReference type="SUPFAM" id="SSF109755">
    <property type="entry name" value="PhoU-like"/>
    <property type="match status" value="1"/>
</dbReference>
<dbReference type="RefSeq" id="WP_048513663.1">
    <property type="nucleotide sequence ID" value="NZ_FUXD01000014.1"/>
</dbReference>
<keyword evidence="5 7" id="KW-0963">Cytoplasm</keyword>
<dbReference type="InterPro" id="IPR038078">
    <property type="entry name" value="PhoU-like_sf"/>
</dbReference>
<proteinExistence type="inferred from homology"/>
<dbReference type="Pfam" id="PF01895">
    <property type="entry name" value="PhoU"/>
    <property type="match status" value="2"/>
</dbReference>
<dbReference type="Gene3D" id="1.20.58.220">
    <property type="entry name" value="Phosphate transport system protein phou homolog 2, domain 2"/>
    <property type="match status" value="2"/>
</dbReference>
<dbReference type="PANTHER" id="PTHR42930:SF3">
    <property type="entry name" value="PHOSPHATE-SPECIFIC TRANSPORT SYSTEM ACCESSORY PROTEIN PHOU"/>
    <property type="match status" value="1"/>
</dbReference>
<feature type="domain" description="PhoU" evidence="9">
    <location>
        <begin position="18"/>
        <end position="103"/>
    </location>
</feature>
<evidence type="ECO:0000259" key="9">
    <source>
        <dbReference type="Pfam" id="PF01895"/>
    </source>
</evidence>
<evidence type="ECO:0000256" key="4">
    <source>
        <dbReference type="ARBA" id="ARBA00022448"/>
    </source>
</evidence>
<accession>A0A0J6WXV7</accession>
<keyword evidence="11" id="KW-1185">Reference proteome</keyword>
<feature type="domain" description="PhoU" evidence="9">
    <location>
        <begin position="120"/>
        <end position="205"/>
    </location>
</feature>
<evidence type="ECO:0000313" key="10">
    <source>
        <dbReference type="EMBL" id="KMO87048.1"/>
    </source>
</evidence>
<comment type="subunit">
    <text evidence="3 7">Homodimer.</text>
</comment>
<sequence>MLEAYEKSVRELNAEITSLGIKIEQAIDKTWKALETMDVKLAEEVYRGDDEIDVMVKECMRKDLTISMMQSPVAADWRSLMATLKILSDLERIADHCADISHYVMHLEHANHHLPIPQGLKEMYGVMSSMVSDVLDFYKGKESSQAELMRDKDDIVDMAFNHLMEEISREITSDPEHSRDYISFVLIVKYIERMADHANNIAEWVIYRDKNELNI</sequence>
<dbReference type="InterPro" id="IPR026022">
    <property type="entry name" value="PhoU_dom"/>
</dbReference>
<dbReference type="GO" id="GO:0006817">
    <property type="term" value="P:phosphate ion transport"/>
    <property type="evidence" value="ECO:0007669"/>
    <property type="project" value="UniProtKB-KW"/>
</dbReference>
<dbReference type="Proteomes" id="UP000036503">
    <property type="component" value="Unassembled WGS sequence"/>
</dbReference>
<dbReference type="PATRIC" id="fig|1122219.3.peg.3428"/>
<dbReference type="NCBIfam" id="TIGR02135">
    <property type="entry name" value="phoU_full"/>
    <property type="match status" value="1"/>
</dbReference>
<gene>
    <name evidence="10" type="ORF">AB840_04585</name>
</gene>
<dbReference type="STRING" id="39029.BSR42_09220"/>
<name>A0A0J6WXV7_9FIRM</name>
<evidence type="ECO:0000256" key="2">
    <source>
        <dbReference type="ARBA" id="ARBA00008107"/>
    </source>
</evidence>
<dbReference type="FunFam" id="1.20.58.220:FF:000004">
    <property type="entry name" value="Phosphate-specific transport system accessory protein PhoU"/>
    <property type="match status" value="1"/>
</dbReference>
<dbReference type="GO" id="GO:0005737">
    <property type="term" value="C:cytoplasm"/>
    <property type="evidence" value="ECO:0007669"/>
    <property type="project" value="UniProtKB-SubCell"/>
</dbReference>
<dbReference type="OrthoDB" id="9814256at2"/>
<feature type="coiled-coil region" evidence="8">
    <location>
        <begin position="2"/>
        <end position="29"/>
    </location>
</feature>
<evidence type="ECO:0000256" key="7">
    <source>
        <dbReference type="PIRNR" id="PIRNR003107"/>
    </source>
</evidence>
<dbReference type="GO" id="GO:0045936">
    <property type="term" value="P:negative regulation of phosphate metabolic process"/>
    <property type="evidence" value="ECO:0007669"/>
    <property type="project" value="InterPro"/>
</dbReference>
<dbReference type="PANTHER" id="PTHR42930">
    <property type="entry name" value="PHOSPHATE-SPECIFIC TRANSPORT SYSTEM ACCESSORY PROTEIN PHOU"/>
    <property type="match status" value="1"/>
</dbReference>
<reference evidence="10 11" key="1">
    <citation type="submission" date="2015-06" db="EMBL/GenBank/DDBJ databases">
        <title>Draft genome sequence of beer spoilage bacterium Megasphaera cerevisiae type strain 20462.</title>
        <authorList>
            <person name="Kutumbaka K."/>
            <person name="Pasmowitz J."/>
            <person name="Mategko J."/>
            <person name="Reyes D."/>
            <person name="Friedrich A."/>
            <person name="Han S."/>
            <person name="Martens-Habbena W."/>
            <person name="Neal-McKinney J."/>
            <person name="Janagama H.K."/>
            <person name="Nadala C."/>
            <person name="Samadpour M."/>
        </authorList>
    </citation>
    <scope>NUCLEOTIDE SEQUENCE [LARGE SCALE GENOMIC DNA]</scope>
    <source>
        <strain evidence="10 11">DSM 20462</strain>
    </source>
</reference>
<keyword evidence="8" id="KW-0175">Coiled coil</keyword>
<evidence type="ECO:0000256" key="3">
    <source>
        <dbReference type="ARBA" id="ARBA00011738"/>
    </source>
</evidence>
<organism evidence="10 11">
    <name type="scientific">Megasphaera cerevisiae DSM 20462</name>
    <dbReference type="NCBI Taxonomy" id="1122219"/>
    <lineage>
        <taxon>Bacteria</taxon>
        <taxon>Bacillati</taxon>
        <taxon>Bacillota</taxon>
        <taxon>Negativicutes</taxon>
        <taxon>Veillonellales</taxon>
        <taxon>Veillonellaceae</taxon>
        <taxon>Megasphaera</taxon>
    </lineage>
</organism>
<comment type="caution">
    <text evidence="10">The sequence shown here is derived from an EMBL/GenBank/DDBJ whole genome shotgun (WGS) entry which is preliminary data.</text>
</comment>
<keyword evidence="4 7" id="KW-0813">Transport</keyword>
<protein>
    <recommendedName>
        <fullName evidence="7">Phosphate-specific transport system accessory protein PhoU</fullName>
    </recommendedName>
</protein>
<dbReference type="PIRSF" id="PIRSF003107">
    <property type="entry name" value="PhoU"/>
    <property type="match status" value="1"/>
</dbReference>
<dbReference type="InParanoid" id="A0A0J6WXV7"/>
<evidence type="ECO:0000313" key="11">
    <source>
        <dbReference type="Proteomes" id="UP000036503"/>
    </source>
</evidence>
<evidence type="ECO:0000256" key="1">
    <source>
        <dbReference type="ARBA" id="ARBA00004496"/>
    </source>
</evidence>
<dbReference type="InterPro" id="IPR028366">
    <property type="entry name" value="PhoU"/>
</dbReference>
<keyword evidence="6 7" id="KW-0592">Phosphate transport</keyword>
<dbReference type="AlphaFoldDB" id="A0A0J6WXV7"/>
<comment type="subcellular location">
    <subcellularLocation>
        <location evidence="1 7">Cytoplasm</location>
    </subcellularLocation>
</comment>
<dbReference type="EMBL" id="LEKT01000010">
    <property type="protein sequence ID" value="KMO87048.1"/>
    <property type="molecule type" value="Genomic_DNA"/>
</dbReference>
<comment type="similarity">
    <text evidence="2 7">Belongs to the PhoU family.</text>
</comment>
<evidence type="ECO:0000256" key="6">
    <source>
        <dbReference type="ARBA" id="ARBA00022592"/>
    </source>
</evidence>
<dbReference type="GO" id="GO:0030643">
    <property type="term" value="P:intracellular phosphate ion homeostasis"/>
    <property type="evidence" value="ECO:0007669"/>
    <property type="project" value="InterPro"/>
</dbReference>